<name>A0A2U8RNQ2_9HELO</name>
<gene>
    <name evidence="1" type="primary">MAT1-1-5</name>
</gene>
<accession>A0A2U8RNQ2</accession>
<evidence type="ECO:0000313" key="1">
    <source>
        <dbReference type="EMBL" id="AWM30782.1"/>
    </source>
</evidence>
<organism evidence="1">
    <name type="scientific">Monilinia fructigena</name>
    <dbReference type="NCBI Taxonomy" id="38457"/>
    <lineage>
        <taxon>Eukaryota</taxon>
        <taxon>Fungi</taxon>
        <taxon>Dikarya</taxon>
        <taxon>Ascomycota</taxon>
        <taxon>Pezizomycotina</taxon>
        <taxon>Leotiomycetes</taxon>
        <taxon>Helotiales</taxon>
        <taxon>Sclerotiniaceae</taxon>
        <taxon>Monilinia</taxon>
    </lineage>
</organism>
<dbReference type="AlphaFoldDB" id="A0A2U8RNQ2"/>
<sequence>MKIKTGHQIRHEAFIKRKHLWNLKYIRARIPLHPPRTLKCHDIHTFDPSTFSDATLAEITAALERDGLLTSVPLEYERVSSTYELFNPGIEATPNSPGKPCEPAFLEALVRDCCILIWKFRGLYRHTDFNSMDEPLPTEYAEIFYDLNAVFDQCRRLKKSPELFSTLVQERQFMKNMSRIAEIVDHLRDIIIWKNESKLARNAMREKEKELSKGLPLLHPGRADGKHPWSRWLENSSSMMPRDWIGIQQKIPHIGDNIIRRITTMYELYERQFRIEGLIDRKVNDNLIDFPAPGEPFEHMAYSQFATIGFNPANYKVGYRSNTDKNGVIRIEELAKAVQESYGKQENPVIAGNENAPYHRIMMGFDIDTLYYLYST</sequence>
<protein>
    <submittedName>
        <fullName evidence="1">MAT1-1-5</fullName>
    </submittedName>
</protein>
<proteinExistence type="predicted"/>
<reference evidence="1" key="1">
    <citation type="journal article" date="2018" name="Phytopathology">
        <title>Mating system in the brown rot pathogens Monilinia fructicola, Monilinia laxa and Monilinia fructigena.</title>
        <authorList>
            <person name="Abate D."/>
            <person name="De Miccolis Angelini R.M."/>
            <person name="Rotolo C."/>
            <person name="Pollastro S."/>
            <person name="Faretra F."/>
        </authorList>
    </citation>
    <scope>NUCLEOTIDE SEQUENCE</scope>
    <source>
        <strain evidence="1">Mfrg269</strain>
    </source>
</reference>
<dbReference type="EMBL" id="MG182162">
    <property type="protein sequence ID" value="AWM30782.1"/>
    <property type="molecule type" value="Genomic_DNA"/>
</dbReference>